<accession>A0A6V7W5F3</accession>
<gene>
    <name evidence="1" type="ORF">MENT_LOCUS34460</name>
</gene>
<reference evidence="1 2" key="1">
    <citation type="submission" date="2020-08" db="EMBL/GenBank/DDBJ databases">
        <authorList>
            <person name="Koutsovoulos G."/>
            <person name="Danchin GJ E."/>
        </authorList>
    </citation>
    <scope>NUCLEOTIDE SEQUENCE [LARGE SCALE GENOMIC DNA]</scope>
</reference>
<protein>
    <submittedName>
        <fullName evidence="1">Uncharacterized protein</fullName>
    </submittedName>
</protein>
<dbReference type="OrthoDB" id="71307at2759"/>
<organism evidence="1 2">
    <name type="scientific">Meloidogyne enterolobii</name>
    <name type="common">Root-knot nematode worm</name>
    <name type="synonym">Meloidogyne mayaguensis</name>
    <dbReference type="NCBI Taxonomy" id="390850"/>
    <lineage>
        <taxon>Eukaryota</taxon>
        <taxon>Metazoa</taxon>
        <taxon>Ecdysozoa</taxon>
        <taxon>Nematoda</taxon>
        <taxon>Chromadorea</taxon>
        <taxon>Rhabditida</taxon>
        <taxon>Tylenchina</taxon>
        <taxon>Tylenchomorpha</taxon>
        <taxon>Tylenchoidea</taxon>
        <taxon>Meloidogynidae</taxon>
        <taxon>Meloidogyninae</taxon>
        <taxon>Meloidogyne</taxon>
    </lineage>
</organism>
<dbReference type="Proteomes" id="UP000580250">
    <property type="component" value="Unassembled WGS sequence"/>
</dbReference>
<evidence type="ECO:0000313" key="2">
    <source>
        <dbReference type="Proteomes" id="UP000580250"/>
    </source>
</evidence>
<dbReference type="AlphaFoldDB" id="A0A6V7W5F3"/>
<proteinExistence type="predicted"/>
<comment type="caution">
    <text evidence="1">The sequence shown here is derived from an EMBL/GenBank/DDBJ whole genome shotgun (WGS) entry which is preliminary data.</text>
</comment>
<evidence type="ECO:0000313" key="1">
    <source>
        <dbReference type="EMBL" id="CAD2182262.1"/>
    </source>
</evidence>
<name>A0A6V7W5F3_MELEN</name>
<dbReference type="EMBL" id="CAJEWN010000425">
    <property type="protein sequence ID" value="CAD2182262.1"/>
    <property type="molecule type" value="Genomic_DNA"/>
</dbReference>
<sequence>MVKMLMWYGADISLAQSRNSKYNPSYISIHANPGATVDYWLRERVKAISQKMLTFARSLCARTFSIDKSISTPHFLRLNKISKSEIECQLNLHTKVNNFASQNRPRPRAFLFMIPIAFRTTDERSAASDPKIVRVAFPRDFYVAGHPINGYTTRQNNSFFAYELPSSIEGLHRLTCRLGSVLNRENLLIAVQAFSCTELRRNKSKAD</sequence>